<evidence type="ECO:0000313" key="2">
    <source>
        <dbReference type="Proteomes" id="UP001214757"/>
    </source>
</evidence>
<dbReference type="SUPFAM" id="SSF110849">
    <property type="entry name" value="ParB/Sulfiredoxin"/>
    <property type="match status" value="1"/>
</dbReference>
<accession>A0ABT5M627</accession>
<dbReference type="RefSeq" id="WP_273580027.1">
    <property type="nucleotide sequence ID" value="NZ_JAQRFO010000025.1"/>
</dbReference>
<dbReference type="Gene3D" id="3.90.1530.10">
    <property type="entry name" value="Conserved hypothetical protein from pyrococcus furiosus pfu- 392566-001, ParB domain"/>
    <property type="match status" value="1"/>
</dbReference>
<proteinExistence type="predicted"/>
<dbReference type="CDD" id="cd16387">
    <property type="entry name" value="ParB_N_Srx"/>
    <property type="match status" value="1"/>
</dbReference>
<protein>
    <submittedName>
        <fullName evidence="1">ParB/Srx family N-terminal domain-containing protein</fullName>
    </submittedName>
</protein>
<keyword evidence="2" id="KW-1185">Reference proteome</keyword>
<organism evidence="1 2">
    <name type="scientific">Xenorhabdus aichiensis</name>
    <dbReference type="NCBI Taxonomy" id="3025874"/>
    <lineage>
        <taxon>Bacteria</taxon>
        <taxon>Pseudomonadati</taxon>
        <taxon>Pseudomonadota</taxon>
        <taxon>Gammaproteobacteria</taxon>
        <taxon>Enterobacterales</taxon>
        <taxon>Morganellaceae</taxon>
        <taxon>Xenorhabdus</taxon>
    </lineage>
</organism>
<dbReference type="Proteomes" id="UP001214757">
    <property type="component" value="Unassembled WGS sequence"/>
</dbReference>
<dbReference type="InterPro" id="IPR036086">
    <property type="entry name" value="ParB/Sulfiredoxin_sf"/>
</dbReference>
<dbReference type="EMBL" id="JAQRFO010000025">
    <property type="protein sequence ID" value="MDC9622408.1"/>
    <property type="molecule type" value="Genomic_DNA"/>
</dbReference>
<gene>
    <name evidence="1" type="ORF">PSI22_12365</name>
</gene>
<reference evidence="1 2" key="1">
    <citation type="submission" date="2023-02" db="EMBL/GenBank/DDBJ databases">
        <title>Entomopathogenic bacteria.</title>
        <authorList>
            <person name="Machado R.A."/>
        </authorList>
    </citation>
    <scope>NUCLEOTIDE SEQUENCE [LARGE SCALE GENOMIC DNA]</scope>
    <source>
        <strain evidence="1 2">XENO-7</strain>
    </source>
</reference>
<evidence type="ECO:0000313" key="1">
    <source>
        <dbReference type="EMBL" id="MDC9622408.1"/>
    </source>
</evidence>
<name>A0ABT5M627_9GAMM</name>
<comment type="caution">
    <text evidence="1">The sequence shown here is derived from an EMBL/GenBank/DDBJ whole genome shotgun (WGS) entry which is preliminary data.</text>
</comment>
<sequence length="471" mass="54222">MSRKDFILQKNISINDLLMDTENARIRAGSDQKNCISRILRKEKQMLILIEDIAKNGLTTMPILITPTYNGKWIVKDGNRRITALKLLNSPEICPEPHLKNKIISISNNYKHNITSFIDCLSSENKEAIINEIIARHSGTRDGAGQYDWSAYMKTIFLLNNEHPSDYKRAGQYMCWAEKEGLDVEDDFPISTTARFFNKENLNLLGFEIENDQLKPILSKEKIIKMASKINNDFSNKIVDVNDVFKPEHATNYLNSVRNYAGILDIETYEDNTIKTDADEKNSLQNFSHNLKDNTKQKDENTYNKNCNDELSRKSIQGKRGRIPRKSPAERNKIFGRTKIGINIPEDAVKVRMIVAELRLLDVKKITLAVTVLLRALLELSDREYRALHHIKDNNGLAKNIATSADHMLSNELINKSEHNIIIAYTRGEQGILHIETLQKFLHRESHHPDYHTINTFWDNIGCFVRACWKD</sequence>